<dbReference type="SUPFAM" id="SSF46689">
    <property type="entry name" value="Homeodomain-like"/>
    <property type="match status" value="1"/>
</dbReference>
<dbReference type="PRINTS" id="PR00032">
    <property type="entry name" value="HTHARAC"/>
</dbReference>
<feature type="transmembrane region" description="Helical" evidence="4">
    <location>
        <begin position="64"/>
        <end position="84"/>
    </location>
</feature>
<dbReference type="PROSITE" id="PS00041">
    <property type="entry name" value="HTH_ARAC_FAMILY_1"/>
    <property type="match status" value="1"/>
</dbReference>
<evidence type="ECO:0000259" key="5">
    <source>
        <dbReference type="PROSITE" id="PS01124"/>
    </source>
</evidence>
<dbReference type="AlphaFoldDB" id="A0AAE9ZWV8"/>
<keyword evidence="7" id="KW-1185">Reference proteome</keyword>
<evidence type="ECO:0000256" key="4">
    <source>
        <dbReference type="SAM" id="Phobius"/>
    </source>
</evidence>
<dbReference type="PANTHER" id="PTHR43280:SF29">
    <property type="entry name" value="ARAC-FAMILY TRANSCRIPTIONAL REGULATOR"/>
    <property type="match status" value="1"/>
</dbReference>
<dbReference type="SMART" id="SM00342">
    <property type="entry name" value="HTH_ARAC"/>
    <property type="match status" value="1"/>
</dbReference>
<feature type="transmembrane region" description="Helical" evidence="4">
    <location>
        <begin position="6"/>
        <end position="23"/>
    </location>
</feature>
<feature type="transmembrane region" description="Helical" evidence="4">
    <location>
        <begin position="182"/>
        <end position="201"/>
    </location>
</feature>
<gene>
    <name evidence="6" type="ORF">PXH66_18635</name>
</gene>
<keyword evidence="1" id="KW-0805">Transcription regulation</keyword>
<keyword evidence="4" id="KW-0472">Membrane</keyword>
<organism evidence="6 7">
    <name type="scientific">Synoicihabitans lomoniglobus</name>
    <dbReference type="NCBI Taxonomy" id="2909285"/>
    <lineage>
        <taxon>Bacteria</taxon>
        <taxon>Pseudomonadati</taxon>
        <taxon>Verrucomicrobiota</taxon>
        <taxon>Opitutia</taxon>
        <taxon>Opitutales</taxon>
        <taxon>Opitutaceae</taxon>
        <taxon>Synoicihabitans</taxon>
    </lineage>
</organism>
<keyword evidence="2" id="KW-0238">DNA-binding</keyword>
<dbReference type="Proteomes" id="UP001218638">
    <property type="component" value="Chromosome"/>
</dbReference>
<dbReference type="PROSITE" id="PS01124">
    <property type="entry name" value="HTH_ARAC_FAMILY_2"/>
    <property type="match status" value="1"/>
</dbReference>
<name>A0AAE9ZWV8_9BACT</name>
<dbReference type="InterPro" id="IPR009057">
    <property type="entry name" value="Homeodomain-like_sf"/>
</dbReference>
<dbReference type="Pfam" id="PF12833">
    <property type="entry name" value="HTH_18"/>
    <property type="match status" value="1"/>
</dbReference>
<dbReference type="RefSeq" id="WP_330930975.1">
    <property type="nucleotide sequence ID" value="NZ_CP119075.1"/>
</dbReference>
<dbReference type="Gene3D" id="1.10.10.60">
    <property type="entry name" value="Homeodomain-like"/>
    <property type="match status" value="1"/>
</dbReference>
<evidence type="ECO:0000313" key="7">
    <source>
        <dbReference type="Proteomes" id="UP001218638"/>
    </source>
</evidence>
<feature type="transmembrane region" description="Helical" evidence="4">
    <location>
        <begin position="213"/>
        <end position="234"/>
    </location>
</feature>
<sequence>MPALQSSLYTVALALCVFSTGILSSRQTRTGQPMAFFIGYLVIESLGFALELLVVHPAAPFKSLSLGLLMATSLLTAPCLWLAIRETVSGQRSRLSDLPFGHWVVIAVGALMTVPLMFSAHSGTEWVGPPESARAWHFDFIHHAMIGCMVIFAVQVPFYLWKSRRLLMAQRQGGEMVGLAQRAWLHLPLFIVGTTWIMGMARTVQCASQAPAGLNLLFALADVGMTVGAMFVIIQRASGGELLADAEAQPEINAAPVLPVINTEPKYAKSRLEDDRRERIRSKLKSALETEGQGEDSMISLSSLSRSLNEKPHYVSQVINQDLGTNFYELVNRHRITRAQQRLRAEPDRTVLEIALAVGFNSKSTFNTAFRRYTGTTPTRFRASDAGPS</sequence>
<dbReference type="InterPro" id="IPR018060">
    <property type="entry name" value="HTH_AraC"/>
</dbReference>
<feature type="transmembrane region" description="Helical" evidence="4">
    <location>
        <begin position="35"/>
        <end position="58"/>
    </location>
</feature>
<dbReference type="PANTHER" id="PTHR43280">
    <property type="entry name" value="ARAC-FAMILY TRANSCRIPTIONAL REGULATOR"/>
    <property type="match status" value="1"/>
</dbReference>
<dbReference type="InterPro" id="IPR018062">
    <property type="entry name" value="HTH_AraC-typ_CS"/>
</dbReference>
<keyword evidence="4" id="KW-1133">Transmembrane helix</keyword>
<evidence type="ECO:0000256" key="2">
    <source>
        <dbReference type="ARBA" id="ARBA00023125"/>
    </source>
</evidence>
<dbReference type="GO" id="GO:0043565">
    <property type="term" value="F:sequence-specific DNA binding"/>
    <property type="evidence" value="ECO:0007669"/>
    <property type="project" value="InterPro"/>
</dbReference>
<reference evidence="6" key="1">
    <citation type="submission" date="2023-03" db="EMBL/GenBank/DDBJ databases">
        <title>Lomoglobus Profundus gen. nov., sp. nov., a novel member of the phylum Verrucomicrobia, isolated from deep-marine sediment of South China Sea.</title>
        <authorList>
            <person name="Ahmad T."/>
            <person name="Ishaq S.E."/>
            <person name="Wang F."/>
        </authorList>
    </citation>
    <scope>NUCLEOTIDE SEQUENCE</scope>
    <source>
        <strain evidence="6">LMO-M01</strain>
    </source>
</reference>
<feature type="transmembrane region" description="Helical" evidence="4">
    <location>
        <begin position="100"/>
        <end position="120"/>
    </location>
</feature>
<evidence type="ECO:0000313" key="6">
    <source>
        <dbReference type="EMBL" id="WED64360.1"/>
    </source>
</evidence>
<dbReference type="GO" id="GO:0003700">
    <property type="term" value="F:DNA-binding transcription factor activity"/>
    <property type="evidence" value="ECO:0007669"/>
    <property type="project" value="InterPro"/>
</dbReference>
<evidence type="ECO:0000256" key="1">
    <source>
        <dbReference type="ARBA" id="ARBA00023015"/>
    </source>
</evidence>
<feature type="domain" description="HTH araC/xylS-type" evidence="5">
    <location>
        <begin position="278"/>
        <end position="384"/>
    </location>
</feature>
<keyword evidence="4" id="KW-0812">Transmembrane</keyword>
<accession>A0AAE9ZWV8</accession>
<keyword evidence="3" id="KW-0804">Transcription</keyword>
<evidence type="ECO:0000256" key="3">
    <source>
        <dbReference type="ARBA" id="ARBA00023163"/>
    </source>
</evidence>
<protein>
    <submittedName>
        <fullName evidence="6">Helix-turn-helix domain-containing protein</fullName>
    </submittedName>
</protein>
<proteinExistence type="predicted"/>
<feature type="transmembrane region" description="Helical" evidence="4">
    <location>
        <begin position="140"/>
        <end position="161"/>
    </location>
</feature>
<dbReference type="InterPro" id="IPR020449">
    <property type="entry name" value="Tscrpt_reg_AraC-type_HTH"/>
</dbReference>
<dbReference type="EMBL" id="CP119075">
    <property type="protein sequence ID" value="WED64360.1"/>
    <property type="molecule type" value="Genomic_DNA"/>
</dbReference>
<dbReference type="KEGG" id="slom:PXH66_18635"/>